<evidence type="ECO:0008006" key="3">
    <source>
        <dbReference type="Google" id="ProtNLM"/>
    </source>
</evidence>
<sequence>MQDQAVSTIRLCLSDDITNQVMNITTCKKMWDKLENVHVEVVVQLAVSEAEVFFYPTTSSCHRILCTADIIGQCPNVLRAPGGCNNPCTVFQTNQYCCTNGQGSCSDTEYSRFFKQRCPDAYSYPQDDPPSTFTCTNTNYRVVFCPRIRLDTTGSIYILRDSSL</sequence>
<dbReference type="PROSITE" id="PS51367">
    <property type="entry name" value="THAUMATIN_2"/>
    <property type="match status" value="1"/>
</dbReference>
<dbReference type="Pfam" id="PF00314">
    <property type="entry name" value="Thaumatin"/>
    <property type="match status" value="1"/>
</dbReference>
<dbReference type="SUPFAM" id="SSF49870">
    <property type="entry name" value="Osmotin, thaumatin-like protein"/>
    <property type="match status" value="1"/>
</dbReference>
<dbReference type="eggNOG" id="ENOG502QV4N">
    <property type="taxonomic scope" value="Eukaryota"/>
</dbReference>
<keyword evidence="2" id="KW-1185">Reference proteome</keyword>
<dbReference type="AlphaFoldDB" id="V4N030"/>
<dbReference type="EMBL" id="KI517537">
    <property type="protein sequence ID" value="ESQ38326.1"/>
    <property type="molecule type" value="Genomic_DNA"/>
</dbReference>
<dbReference type="Gene3D" id="2.60.110.10">
    <property type="entry name" value="Thaumatin"/>
    <property type="match status" value="1"/>
</dbReference>
<dbReference type="KEGG" id="eus:EUTSA_v10029289mg"/>
<dbReference type="Gramene" id="ESQ38326">
    <property type="protein sequence ID" value="ESQ38326"/>
    <property type="gene ID" value="EUTSA_v10029289mg"/>
</dbReference>
<dbReference type="PANTHER" id="PTHR31048">
    <property type="entry name" value="OS03G0233200 PROTEIN"/>
    <property type="match status" value="1"/>
</dbReference>
<dbReference type="InterPro" id="IPR001938">
    <property type="entry name" value="Thaumatin"/>
</dbReference>
<dbReference type="Proteomes" id="UP000030689">
    <property type="component" value="Unassembled WGS sequence"/>
</dbReference>
<name>V4N030_EUTSA</name>
<dbReference type="InterPro" id="IPR037176">
    <property type="entry name" value="Osmotin/thaumatin-like_sf"/>
</dbReference>
<dbReference type="SMART" id="SM00205">
    <property type="entry name" value="THN"/>
    <property type="match status" value="1"/>
</dbReference>
<proteinExistence type="predicted"/>
<reference evidence="1 2" key="1">
    <citation type="journal article" date="2013" name="Front. Plant Sci.">
        <title>The Reference Genome of the Halophytic Plant Eutrema salsugineum.</title>
        <authorList>
            <person name="Yang R."/>
            <person name="Jarvis D.E."/>
            <person name="Chen H."/>
            <person name="Beilstein M.A."/>
            <person name="Grimwood J."/>
            <person name="Jenkins J."/>
            <person name="Shu S."/>
            <person name="Prochnik S."/>
            <person name="Xin M."/>
            <person name="Ma C."/>
            <person name="Schmutz J."/>
            <person name="Wing R.A."/>
            <person name="Mitchell-Olds T."/>
            <person name="Schumaker K.S."/>
            <person name="Wang X."/>
        </authorList>
    </citation>
    <scope>NUCLEOTIDE SEQUENCE [LARGE SCALE GENOMIC DNA]</scope>
</reference>
<protein>
    <recommendedName>
        <fullName evidence="3">Thaumatin-like protein</fullName>
    </recommendedName>
</protein>
<feature type="non-terminal residue" evidence="1">
    <location>
        <position position="164"/>
    </location>
</feature>
<organism evidence="1 2">
    <name type="scientific">Eutrema salsugineum</name>
    <name type="common">Saltwater cress</name>
    <name type="synonym">Sisymbrium salsugineum</name>
    <dbReference type="NCBI Taxonomy" id="72664"/>
    <lineage>
        <taxon>Eukaryota</taxon>
        <taxon>Viridiplantae</taxon>
        <taxon>Streptophyta</taxon>
        <taxon>Embryophyta</taxon>
        <taxon>Tracheophyta</taxon>
        <taxon>Spermatophyta</taxon>
        <taxon>Magnoliopsida</taxon>
        <taxon>eudicotyledons</taxon>
        <taxon>Gunneridae</taxon>
        <taxon>Pentapetalae</taxon>
        <taxon>rosids</taxon>
        <taxon>malvids</taxon>
        <taxon>Brassicales</taxon>
        <taxon>Brassicaceae</taxon>
        <taxon>Eutremeae</taxon>
        <taxon>Eutrema</taxon>
    </lineage>
</organism>
<evidence type="ECO:0000313" key="2">
    <source>
        <dbReference type="Proteomes" id="UP000030689"/>
    </source>
</evidence>
<dbReference type="STRING" id="72664.V4N030"/>
<evidence type="ECO:0000313" key="1">
    <source>
        <dbReference type="EMBL" id="ESQ38326.1"/>
    </source>
</evidence>
<gene>
    <name evidence="1" type="ORF">EUTSA_v10029289mg</name>
</gene>
<accession>V4N030</accession>